<dbReference type="EMBL" id="GGEC01082466">
    <property type="protein sequence ID" value="MBX62950.1"/>
    <property type="molecule type" value="Transcribed_RNA"/>
</dbReference>
<organism evidence="1">
    <name type="scientific">Rhizophora mucronata</name>
    <name type="common">Asiatic mangrove</name>
    <dbReference type="NCBI Taxonomy" id="61149"/>
    <lineage>
        <taxon>Eukaryota</taxon>
        <taxon>Viridiplantae</taxon>
        <taxon>Streptophyta</taxon>
        <taxon>Embryophyta</taxon>
        <taxon>Tracheophyta</taxon>
        <taxon>Spermatophyta</taxon>
        <taxon>Magnoliopsida</taxon>
        <taxon>eudicotyledons</taxon>
        <taxon>Gunneridae</taxon>
        <taxon>Pentapetalae</taxon>
        <taxon>rosids</taxon>
        <taxon>fabids</taxon>
        <taxon>Malpighiales</taxon>
        <taxon>Rhizophoraceae</taxon>
        <taxon>Rhizophora</taxon>
    </lineage>
</organism>
<sequence length="30" mass="3439">MSFSTTSLSYFHLFFSNFHGVLGFKSFCAK</sequence>
<evidence type="ECO:0000313" key="1">
    <source>
        <dbReference type="EMBL" id="MBX62950.1"/>
    </source>
</evidence>
<proteinExistence type="predicted"/>
<reference evidence="1" key="1">
    <citation type="submission" date="2018-02" db="EMBL/GenBank/DDBJ databases">
        <title>Rhizophora mucronata_Transcriptome.</title>
        <authorList>
            <person name="Meera S.P."/>
            <person name="Sreeshan A."/>
            <person name="Augustine A."/>
        </authorList>
    </citation>
    <scope>NUCLEOTIDE SEQUENCE</scope>
    <source>
        <tissue evidence="1">Leaf</tissue>
    </source>
</reference>
<dbReference type="AlphaFoldDB" id="A0A2P2Q7L9"/>
<name>A0A2P2Q7L9_RHIMU</name>
<protein>
    <submittedName>
        <fullName evidence="1">Uncharacterized protein</fullName>
    </submittedName>
</protein>
<accession>A0A2P2Q7L9</accession>